<evidence type="ECO:0000256" key="4">
    <source>
        <dbReference type="ARBA" id="ARBA00022801"/>
    </source>
</evidence>
<dbReference type="SUPFAM" id="SSF51338">
    <property type="entry name" value="Composite domain of metallo-dependent hydrolases"/>
    <property type="match status" value="1"/>
</dbReference>
<comment type="similarity">
    <text evidence="2">Belongs to the metallo-dependent hydrolases superfamily. Hydantoinase/dihydropyrimidinase family.</text>
</comment>
<keyword evidence="8" id="KW-1185">Reference proteome</keyword>
<dbReference type="InterPro" id="IPR011778">
    <property type="entry name" value="Hydantoinase/dihydroPyrase"/>
</dbReference>
<evidence type="ECO:0000256" key="5">
    <source>
        <dbReference type="PIRSR" id="PIRSR611778-50"/>
    </source>
</evidence>
<organism evidence="7 8">
    <name type="scientific">Porcincola intestinalis</name>
    <dbReference type="NCBI Taxonomy" id="2606632"/>
    <lineage>
        <taxon>Bacteria</taxon>
        <taxon>Bacillati</taxon>
        <taxon>Bacillota</taxon>
        <taxon>Clostridia</taxon>
        <taxon>Lachnospirales</taxon>
        <taxon>Lachnospiraceae</taxon>
        <taxon>Porcincola</taxon>
    </lineage>
</organism>
<dbReference type="RefSeq" id="WP_154523317.1">
    <property type="nucleotide sequence ID" value="NZ_VULZ01000002.1"/>
</dbReference>
<dbReference type="PANTHER" id="PTHR11647:SF1">
    <property type="entry name" value="COLLAPSIN RESPONSE MEDIATOR PROTEIN"/>
    <property type="match status" value="1"/>
</dbReference>
<dbReference type="EMBL" id="VULZ01000002">
    <property type="protein sequence ID" value="MSS14153.1"/>
    <property type="molecule type" value="Genomic_DNA"/>
</dbReference>
<dbReference type="InterPro" id="IPR011059">
    <property type="entry name" value="Metal-dep_hydrolase_composite"/>
</dbReference>
<gene>
    <name evidence="7" type="primary">hydA</name>
    <name evidence="7" type="ORF">FYJ35_03695</name>
</gene>
<dbReference type="Proteomes" id="UP000481852">
    <property type="component" value="Unassembled WGS sequence"/>
</dbReference>
<dbReference type="InterPro" id="IPR032466">
    <property type="entry name" value="Metal_Hydrolase"/>
</dbReference>
<dbReference type="PANTHER" id="PTHR11647">
    <property type="entry name" value="HYDRANTOINASE/DIHYDROPYRIMIDINASE FAMILY MEMBER"/>
    <property type="match status" value="1"/>
</dbReference>
<dbReference type="InterPro" id="IPR050378">
    <property type="entry name" value="Metallo-dep_Hydrolases_sf"/>
</dbReference>
<reference evidence="7 8" key="1">
    <citation type="submission" date="2019-08" db="EMBL/GenBank/DDBJ databases">
        <title>In-depth cultivation of the pig gut microbiome towards novel bacterial diversity and tailored functional studies.</title>
        <authorList>
            <person name="Wylensek D."/>
            <person name="Hitch T.C.A."/>
            <person name="Clavel T."/>
        </authorList>
    </citation>
    <scope>NUCLEOTIDE SEQUENCE [LARGE SCALE GENOMIC DNA]</scope>
    <source>
        <strain evidence="7 8">Oil+RF-744-WCA-WT-11</strain>
    </source>
</reference>
<dbReference type="Pfam" id="PF01979">
    <property type="entry name" value="Amidohydro_1"/>
    <property type="match status" value="1"/>
</dbReference>
<dbReference type="EC" id="3.5.2.2" evidence="7"/>
<comment type="cofactor">
    <cofactor evidence="1">
        <name>Zn(2+)</name>
        <dbReference type="ChEBI" id="CHEBI:29105"/>
    </cofactor>
</comment>
<evidence type="ECO:0000313" key="8">
    <source>
        <dbReference type="Proteomes" id="UP000481852"/>
    </source>
</evidence>
<dbReference type="GO" id="GO:0005829">
    <property type="term" value="C:cytosol"/>
    <property type="evidence" value="ECO:0007669"/>
    <property type="project" value="TreeGrafter"/>
</dbReference>
<dbReference type="GO" id="GO:0046872">
    <property type="term" value="F:metal ion binding"/>
    <property type="evidence" value="ECO:0007669"/>
    <property type="project" value="UniProtKB-KW"/>
</dbReference>
<evidence type="ECO:0000256" key="1">
    <source>
        <dbReference type="ARBA" id="ARBA00001947"/>
    </source>
</evidence>
<dbReference type="GO" id="GO:0004157">
    <property type="term" value="F:dihydropyrimidinase activity"/>
    <property type="evidence" value="ECO:0007669"/>
    <property type="project" value="UniProtKB-EC"/>
</dbReference>
<comment type="PTM">
    <text evidence="5">Carbamylation allows a single lysine to coordinate two divalent metal cations.</text>
</comment>
<keyword evidence="3" id="KW-0479">Metal-binding</keyword>
<feature type="modified residue" description="N6-carboxylysine" evidence="5">
    <location>
        <position position="149"/>
    </location>
</feature>
<protein>
    <submittedName>
        <fullName evidence="7">Dihydropyrimidinase</fullName>
        <ecNumber evidence="7">3.5.2.2</ecNumber>
    </submittedName>
</protein>
<dbReference type="NCBIfam" id="TIGR02033">
    <property type="entry name" value="D-hydantoinase"/>
    <property type="match status" value="1"/>
</dbReference>
<evidence type="ECO:0000256" key="3">
    <source>
        <dbReference type="ARBA" id="ARBA00022723"/>
    </source>
</evidence>
<comment type="caution">
    <text evidence="7">The sequence shown here is derived from an EMBL/GenBank/DDBJ whole genome shotgun (WGS) entry which is preliminary data.</text>
</comment>
<feature type="domain" description="Amidohydrolase-related" evidence="6">
    <location>
        <begin position="49"/>
        <end position="435"/>
    </location>
</feature>
<evidence type="ECO:0000259" key="6">
    <source>
        <dbReference type="Pfam" id="PF01979"/>
    </source>
</evidence>
<evidence type="ECO:0000313" key="7">
    <source>
        <dbReference type="EMBL" id="MSS14153.1"/>
    </source>
</evidence>
<dbReference type="InterPro" id="IPR006680">
    <property type="entry name" value="Amidohydro-rel"/>
</dbReference>
<accession>A0A6L5X439</accession>
<dbReference type="CDD" id="cd01314">
    <property type="entry name" value="D-HYD"/>
    <property type="match status" value="1"/>
</dbReference>
<sequence>MILFQNGTLVYPSGSRSADLLTDGEKICRIASHIDPPSGCEIVDCAGKLVFPGFIDAHTHFDLHVAGTVTADDFSSGTKAEIAGGTTSVIDFGTAYPGETLNEGLDNWFRKAEAGCSCDYGFHQTITEWNDSISAEIPDMIERGASTFKIYMTYDTQIDDCTILKVLQRLKECGTTTGCHCENSGLIDALREEYAADERRRKVSSHYLTRPAAAEAEAIGRYCHLAEVADEPVIDVHLTCLEGLEEIRAARRRGQKVYVETCPQYLVMDDSLYDNDDFDEASKYVCAPPLRKKTDQDALWKAMADGEIQTVSTDHCSFTIAQKELGKDDFRKIPGGMPGAETRPAVIYSEGVAKGRITKEKMCELLAENPARLYGLYPKKGVLKEGADADIVILDPAAERTISVKTQISKADYAPLEGMKLKGAIDQVYLRGEKVAEDGRVIKENRGQYLKRGLPEFF</sequence>
<dbReference type="Gene3D" id="3.20.20.140">
    <property type="entry name" value="Metal-dependent hydrolases"/>
    <property type="match status" value="1"/>
</dbReference>
<keyword evidence="4 7" id="KW-0378">Hydrolase</keyword>
<dbReference type="SUPFAM" id="SSF51556">
    <property type="entry name" value="Metallo-dependent hydrolases"/>
    <property type="match status" value="1"/>
</dbReference>
<name>A0A6L5X439_9FIRM</name>
<dbReference type="Gene3D" id="2.30.40.10">
    <property type="entry name" value="Urease, subunit C, domain 1"/>
    <property type="match status" value="1"/>
</dbReference>
<evidence type="ECO:0000256" key="2">
    <source>
        <dbReference type="ARBA" id="ARBA00008829"/>
    </source>
</evidence>
<dbReference type="FunFam" id="3.20.20.140:FF:000174">
    <property type="entry name" value="Dihydropyrimidinase-related protein 2"/>
    <property type="match status" value="1"/>
</dbReference>
<dbReference type="AlphaFoldDB" id="A0A6L5X439"/>
<proteinExistence type="inferred from homology"/>